<evidence type="ECO:0000313" key="2">
    <source>
        <dbReference type="Proteomes" id="UP001500507"/>
    </source>
</evidence>
<dbReference type="EMBL" id="BAAAFG010000015">
    <property type="protein sequence ID" value="GAA0872429.1"/>
    <property type="molecule type" value="Genomic_DNA"/>
</dbReference>
<sequence length="386" mass="42890">MKVFFVALLAVTLISCNNDDDTSPPPEIPDFSANLVGLWEFEEPLGVTDALYFGPNGELYSVVYGELGTTHLRTNDTYTYTYENNKVGGYTDVPFSYDGSNTIDIGTIDMGNVILNKVESGSSLFEQIIPLRLDNSVSTNITSFLGADQFNNLDGFEGELFVPNPSSEENRYLIFKKADLTFTESVTGLAENARSISIIDDVLPLRSIIETPNLTRNRLYQNTNPAFHPPALSDVFLDQTINAHTVTNENGYDFISYRGSIGNSKGTFLYHDVTVVNNLTATDEFAFYEAPLGTPIKGMDYVNGQNVLIFHESYNLHIFNIGFSSGDSVSTFEHVQSYTVIPQFREGEIKGAIQGVYFDENEGFLYLVISGPTDDHLVKMEFELPN</sequence>
<dbReference type="Proteomes" id="UP001500507">
    <property type="component" value="Unassembled WGS sequence"/>
</dbReference>
<reference evidence="1 2" key="1">
    <citation type="journal article" date="2019" name="Int. J. Syst. Evol. Microbiol.">
        <title>The Global Catalogue of Microorganisms (GCM) 10K type strain sequencing project: providing services to taxonomists for standard genome sequencing and annotation.</title>
        <authorList>
            <consortium name="The Broad Institute Genomics Platform"/>
            <consortium name="The Broad Institute Genome Sequencing Center for Infectious Disease"/>
            <person name="Wu L."/>
            <person name="Ma J."/>
        </authorList>
    </citation>
    <scope>NUCLEOTIDE SEQUENCE [LARGE SCALE GENOMIC DNA]</scope>
    <source>
        <strain evidence="1 2">JCM 16082</strain>
    </source>
</reference>
<protein>
    <submittedName>
        <fullName evidence="1">Uncharacterized protein</fullName>
    </submittedName>
</protein>
<evidence type="ECO:0000313" key="1">
    <source>
        <dbReference type="EMBL" id="GAA0872429.1"/>
    </source>
</evidence>
<accession>A0ABN1MH37</accession>
<name>A0ABN1MH37_9FLAO</name>
<organism evidence="1 2">
    <name type="scientific">Gangjinia marincola</name>
    <dbReference type="NCBI Taxonomy" id="578463"/>
    <lineage>
        <taxon>Bacteria</taxon>
        <taxon>Pseudomonadati</taxon>
        <taxon>Bacteroidota</taxon>
        <taxon>Flavobacteriia</taxon>
        <taxon>Flavobacteriales</taxon>
        <taxon>Flavobacteriaceae</taxon>
        <taxon>Gangjinia</taxon>
    </lineage>
</organism>
<gene>
    <name evidence="1" type="ORF">GCM10009117_15760</name>
</gene>
<dbReference type="PROSITE" id="PS51257">
    <property type="entry name" value="PROKAR_LIPOPROTEIN"/>
    <property type="match status" value="1"/>
</dbReference>
<keyword evidence="2" id="KW-1185">Reference proteome</keyword>
<proteinExistence type="predicted"/>
<comment type="caution">
    <text evidence="1">The sequence shown here is derived from an EMBL/GenBank/DDBJ whole genome shotgun (WGS) entry which is preliminary data.</text>
</comment>